<dbReference type="AlphaFoldDB" id="A0A841BAS9"/>
<reference evidence="1 2" key="1">
    <citation type="submission" date="2020-08" db="EMBL/GenBank/DDBJ databases">
        <title>Sequencing the genomes of 1000 actinobacteria strains.</title>
        <authorList>
            <person name="Klenk H.-P."/>
        </authorList>
    </citation>
    <scope>NUCLEOTIDE SEQUENCE [LARGE SCALE GENOMIC DNA]</scope>
    <source>
        <strain evidence="1 2">DSM 45272</strain>
    </source>
</reference>
<comment type="caution">
    <text evidence="1">The sequence shown here is derived from an EMBL/GenBank/DDBJ whole genome shotgun (WGS) entry which is preliminary data.</text>
</comment>
<evidence type="ECO:0000313" key="1">
    <source>
        <dbReference type="EMBL" id="MBB5856417.1"/>
    </source>
</evidence>
<evidence type="ECO:0000313" key="2">
    <source>
        <dbReference type="Proteomes" id="UP000580861"/>
    </source>
</evidence>
<dbReference type="Proteomes" id="UP000580861">
    <property type="component" value="Unassembled WGS sequence"/>
</dbReference>
<organism evidence="1 2">
    <name type="scientific">Amycolatopsis umgeniensis</name>
    <dbReference type="NCBI Taxonomy" id="336628"/>
    <lineage>
        <taxon>Bacteria</taxon>
        <taxon>Bacillati</taxon>
        <taxon>Actinomycetota</taxon>
        <taxon>Actinomycetes</taxon>
        <taxon>Pseudonocardiales</taxon>
        <taxon>Pseudonocardiaceae</taxon>
        <taxon>Amycolatopsis</taxon>
    </lineage>
</organism>
<proteinExistence type="predicted"/>
<keyword evidence="2" id="KW-1185">Reference proteome</keyword>
<accession>A0A841BAS9</accession>
<sequence length="73" mass="7569">MNRDAATPHPDVPTMRAATVATITAHDCERWVCVCGNTPHSSGFCMIDRNGDDIAHAPNGGSNPCTSATDAGT</sequence>
<gene>
    <name evidence="1" type="ORF">HDA45_006504</name>
</gene>
<name>A0A841BAS9_9PSEU</name>
<protein>
    <submittedName>
        <fullName evidence="1">Uncharacterized protein</fullName>
    </submittedName>
</protein>
<dbReference type="EMBL" id="JACHMX010000001">
    <property type="protein sequence ID" value="MBB5856417.1"/>
    <property type="molecule type" value="Genomic_DNA"/>
</dbReference>